<keyword evidence="14" id="KW-0067">ATP-binding</keyword>
<dbReference type="SMART" id="SM00304">
    <property type="entry name" value="HAMP"/>
    <property type="match status" value="1"/>
</dbReference>
<evidence type="ECO:0000256" key="2">
    <source>
        <dbReference type="ARBA" id="ARBA00004370"/>
    </source>
</evidence>
<dbReference type="CDD" id="cd06225">
    <property type="entry name" value="HAMP"/>
    <property type="match status" value="1"/>
</dbReference>
<feature type="transmembrane region" description="Helical" evidence="11">
    <location>
        <begin position="12"/>
        <end position="32"/>
    </location>
</feature>
<evidence type="ECO:0000259" key="12">
    <source>
        <dbReference type="PROSITE" id="PS50109"/>
    </source>
</evidence>
<evidence type="ECO:0000256" key="6">
    <source>
        <dbReference type="ARBA" id="ARBA00022692"/>
    </source>
</evidence>
<evidence type="ECO:0000313" key="15">
    <source>
        <dbReference type="Proteomes" id="UP001338309"/>
    </source>
</evidence>
<dbReference type="SMART" id="SM00387">
    <property type="entry name" value="HATPase_c"/>
    <property type="match status" value="1"/>
</dbReference>
<dbReference type="CDD" id="cd00082">
    <property type="entry name" value="HisKA"/>
    <property type="match status" value="1"/>
</dbReference>
<dbReference type="GO" id="GO:0005524">
    <property type="term" value="F:ATP binding"/>
    <property type="evidence" value="ECO:0007669"/>
    <property type="project" value="UniProtKB-KW"/>
</dbReference>
<evidence type="ECO:0000256" key="10">
    <source>
        <dbReference type="ARBA" id="ARBA00023136"/>
    </source>
</evidence>
<dbReference type="Gene3D" id="6.10.340.10">
    <property type="match status" value="1"/>
</dbReference>
<name>A0ABQ6PT65_9BACT</name>
<dbReference type="Gene3D" id="3.30.565.10">
    <property type="entry name" value="Histidine kinase-like ATPase, C-terminal domain"/>
    <property type="match status" value="1"/>
</dbReference>
<comment type="caution">
    <text evidence="14">The sequence shown here is derived from an EMBL/GenBank/DDBJ whole genome shotgun (WGS) entry which is preliminary data.</text>
</comment>
<dbReference type="Proteomes" id="UP001338309">
    <property type="component" value="Unassembled WGS sequence"/>
</dbReference>
<evidence type="ECO:0000256" key="9">
    <source>
        <dbReference type="ARBA" id="ARBA00023012"/>
    </source>
</evidence>
<dbReference type="SUPFAM" id="SSF47384">
    <property type="entry name" value="Homodimeric domain of signal transducing histidine kinase"/>
    <property type="match status" value="1"/>
</dbReference>
<keyword evidence="6 11" id="KW-0812">Transmembrane</keyword>
<dbReference type="InterPro" id="IPR003661">
    <property type="entry name" value="HisK_dim/P_dom"/>
</dbReference>
<dbReference type="InterPro" id="IPR005467">
    <property type="entry name" value="His_kinase_dom"/>
</dbReference>
<feature type="domain" description="Histidine kinase" evidence="12">
    <location>
        <begin position="246"/>
        <end position="459"/>
    </location>
</feature>
<dbReference type="InterPro" id="IPR004358">
    <property type="entry name" value="Sig_transdc_His_kin-like_C"/>
</dbReference>
<reference evidence="14 15" key="1">
    <citation type="submission" date="2023-08" db="EMBL/GenBank/DDBJ databases">
        <title>Draft genome sequence of Algoriphagus confluentis.</title>
        <authorList>
            <person name="Takatani N."/>
            <person name="Hosokawa M."/>
            <person name="Sawabe T."/>
        </authorList>
    </citation>
    <scope>NUCLEOTIDE SEQUENCE [LARGE SCALE GENOMIC DNA]</scope>
    <source>
        <strain evidence="14 15">NBRC 111222</strain>
    </source>
</reference>
<dbReference type="SUPFAM" id="SSF55874">
    <property type="entry name" value="ATPase domain of HSP90 chaperone/DNA topoisomerase II/histidine kinase"/>
    <property type="match status" value="1"/>
</dbReference>
<dbReference type="PANTHER" id="PTHR45436:SF5">
    <property type="entry name" value="SENSOR HISTIDINE KINASE TRCS"/>
    <property type="match status" value="1"/>
</dbReference>
<dbReference type="Pfam" id="PF02518">
    <property type="entry name" value="HATPase_c"/>
    <property type="match status" value="1"/>
</dbReference>
<sequence>MKTAYKERIARRLTWVTALIILVVFVLIYGVARLTVIQNIDRDLQLETEKHQDQIFLVNGEIRFLHKDEWEEMEHSQIQLNPIFIEIVDLEGNSMDRSPNLRENHLSFSPEKSRKNEAWTQKLGAQEVRQRQITLYNDGKPEGYLLLAKSFQDARELLDNLRNVLLIFYPMILVSLFLTMRYLAGKSIEPIQQIIAKTNQITQKNLNERISEPELNDEIGQLTRSINELLGRLEQSLKREKQFTSDASHELRTPLSVLRGTLEVLIRKSRTPDEYEQKIKTALGTIDRMSALIDQLLALARVESSKNLVKEELELITFLEELADQTANDQQREVSFQSLVTVPIYIKANEKTLQMILDNLLQNAIKYSEKTFPVILRTGKSEQGAFIEVVDSGKGIDQENLEQIFDPFFREKKAVDEGIPGSGLGLAIVKKLAQESGIQLSVQSNPGSGSVFRLDFPQS</sequence>
<organism evidence="14 15">
    <name type="scientific">Algoriphagus confluentis</name>
    <dbReference type="NCBI Taxonomy" id="1697556"/>
    <lineage>
        <taxon>Bacteria</taxon>
        <taxon>Pseudomonadati</taxon>
        <taxon>Bacteroidota</taxon>
        <taxon>Cytophagia</taxon>
        <taxon>Cytophagales</taxon>
        <taxon>Cyclobacteriaceae</taxon>
        <taxon>Algoriphagus</taxon>
    </lineage>
</organism>
<comment type="subcellular location">
    <subcellularLocation>
        <location evidence="2">Membrane</location>
    </subcellularLocation>
</comment>
<evidence type="ECO:0000313" key="14">
    <source>
        <dbReference type="EMBL" id="GMQ30918.1"/>
    </source>
</evidence>
<dbReference type="PROSITE" id="PS50109">
    <property type="entry name" value="HIS_KIN"/>
    <property type="match status" value="1"/>
</dbReference>
<dbReference type="InterPro" id="IPR036890">
    <property type="entry name" value="HATPase_C_sf"/>
</dbReference>
<feature type="domain" description="HAMP" evidence="13">
    <location>
        <begin position="185"/>
        <end position="238"/>
    </location>
</feature>
<keyword evidence="9" id="KW-0902">Two-component regulatory system</keyword>
<dbReference type="PROSITE" id="PS50885">
    <property type="entry name" value="HAMP"/>
    <property type="match status" value="1"/>
</dbReference>
<keyword evidence="15" id="KW-1185">Reference proteome</keyword>
<dbReference type="Pfam" id="PF00512">
    <property type="entry name" value="HisKA"/>
    <property type="match status" value="1"/>
</dbReference>
<dbReference type="SUPFAM" id="SSF158472">
    <property type="entry name" value="HAMP domain-like"/>
    <property type="match status" value="1"/>
</dbReference>
<keyword evidence="4" id="KW-0597">Phosphoprotein</keyword>
<dbReference type="InterPro" id="IPR003660">
    <property type="entry name" value="HAMP_dom"/>
</dbReference>
<dbReference type="Pfam" id="PF00672">
    <property type="entry name" value="HAMP"/>
    <property type="match status" value="1"/>
</dbReference>
<evidence type="ECO:0000256" key="8">
    <source>
        <dbReference type="ARBA" id="ARBA00022989"/>
    </source>
</evidence>
<dbReference type="EMBL" id="BTPD01000013">
    <property type="protein sequence ID" value="GMQ30918.1"/>
    <property type="molecule type" value="Genomic_DNA"/>
</dbReference>
<keyword evidence="10 11" id="KW-0472">Membrane</keyword>
<dbReference type="EC" id="2.7.13.3" evidence="3"/>
<gene>
    <name evidence="14" type="ORF">Aconfl_35610</name>
</gene>
<dbReference type="RefSeq" id="WP_338225623.1">
    <property type="nucleotide sequence ID" value="NZ_BTPD01000013.1"/>
</dbReference>
<feature type="transmembrane region" description="Helical" evidence="11">
    <location>
        <begin position="164"/>
        <end position="184"/>
    </location>
</feature>
<keyword evidence="14" id="KW-0547">Nucleotide-binding</keyword>
<dbReference type="PANTHER" id="PTHR45436">
    <property type="entry name" value="SENSOR HISTIDINE KINASE YKOH"/>
    <property type="match status" value="1"/>
</dbReference>
<proteinExistence type="predicted"/>
<protein>
    <recommendedName>
        <fullName evidence="3">histidine kinase</fullName>
        <ecNumber evidence="3">2.7.13.3</ecNumber>
    </recommendedName>
</protein>
<dbReference type="Gene3D" id="1.10.287.130">
    <property type="match status" value="1"/>
</dbReference>
<comment type="catalytic activity">
    <reaction evidence="1">
        <text>ATP + protein L-histidine = ADP + protein N-phospho-L-histidine.</text>
        <dbReference type="EC" id="2.7.13.3"/>
    </reaction>
</comment>
<dbReference type="InterPro" id="IPR050428">
    <property type="entry name" value="TCS_sensor_his_kinase"/>
</dbReference>
<accession>A0ABQ6PT65</accession>
<evidence type="ECO:0000256" key="7">
    <source>
        <dbReference type="ARBA" id="ARBA00022777"/>
    </source>
</evidence>
<keyword evidence="7" id="KW-0418">Kinase</keyword>
<evidence type="ECO:0000259" key="13">
    <source>
        <dbReference type="PROSITE" id="PS50885"/>
    </source>
</evidence>
<evidence type="ECO:0000256" key="11">
    <source>
        <dbReference type="SAM" id="Phobius"/>
    </source>
</evidence>
<keyword evidence="8 11" id="KW-1133">Transmembrane helix</keyword>
<evidence type="ECO:0000256" key="5">
    <source>
        <dbReference type="ARBA" id="ARBA00022679"/>
    </source>
</evidence>
<evidence type="ECO:0000256" key="1">
    <source>
        <dbReference type="ARBA" id="ARBA00000085"/>
    </source>
</evidence>
<dbReference type="SMART" id="SM00388">
    <property type="entry name" value="HisKA"/>
    <property type="match status" value="1"/>
</dbReference>
<keyword evidence="5" id="KW-0808">Transferase</keyword>
<dbReference type="InterPro" id="IPR036097">
    <property type="entry name" value="HisK_dim/P_sf"/>
</dbReference>
<dbReference type="InterPro" id="IPR003594">
    <property type="entry name" value="HATPase_dom"/>
</dbReference>
<evidence type="ECO:0000256" key="3">
    <source>
        <dbReference type="ARBA" id="ARBA00012438"/>
    </source>
</evidence>
<evidence type="ECO:0000256" key="4">
    <source>
        <dbReference type="ARBA" id="ARBA00022553"/>
    </source>
</evidence>
<dbReference type="PRINTS" id="PR00344">
    <property type="entry name" value="BCTRLSENSOR"/>
</dbReference>